<name>A0A7E6EK77_9MOLL</name>
<dbReference type="Proteomes" id="UP000515154">
    <property type="component" value="Unplaced"/>
</dbReference>
<organism evidence="1 2">
    <name type="scientific">Octopus sinensis</name>
    <name type="common">East Asian common octopus</name>
    <dbReference type="NCBI Taxonomy" id="2607531"/>
    <lineage>
        <taxon>Eukaryota</taxon>
        <taxon>Metazoa</taxon>
        <taxon>Spiralia</taxon>
        <taxon>Lophotrochozoa</taxon>
        <taxon>Mollusca</taxon>
        <taxon>Cephalopoda</taxon>
        <taxon>Coleoidea</taxon>
        <taxon>Octopodiformes</taxon>
        <taxon>Octopoda</taxon>
        <taxon>Incirrata</taxon>
        <taxon>Octopodidae</taxon>
        <taxon>Octopus</taxon>
    </lineage>
</organism>
<evidence type="ECO:0000313" key="1">
    <source>
        <dbReference type="Proteomes" id="UP000515154"/>
    </source>
</evidence>
<evidence type="ECO:0000313" key="2">
    <source>
        <dbReference type="RefSeq" id="XP_036355237.1"/>
    </source>
</evidence>
<protein>
    <submittedName>
        <fullName evidence="2">Uncharacterized protein LOC118761453</fullName>
    </submittedName>
</protein>
<reference evidence="2" key="1">
    <citation type="submission" date="2025-08" db="UniProtKB">
        <authorList>
            <consortium name="RefSeq"/>
        </authorList>
    </citation>
    <scope>IDENTIFICATION</scope>
</reference>
<proteinExistence type="predicted"/>
<dbReference type="AlphaFoldDB" id="A0A7E6EK77"/>
<keyword evidence="1" id="KW-1185">Reference proteome</keyword>
<sequence>MDPLCRILNAMFPKVQINQQDPNMLTYSTNHLFFIDDLKIFALKEDVVIKMMEAVDGFFKIVDLEMNLEKLASNVKSLSCCETLEGIKGYRYLGVLEDGGSNVLKNKVMDSILGNVRKRITMLS</sequence>
<dbReference type="RefSeq" id="XP_036355237.1">
    <property type="nucleotide sequence ID" value="XM_036499344.1"/>
</dbReference>
<dbReference type="KEGG" id="osn:118761453"/>
<accession>A0A7E6EK77</accession>
<gene>
    <name evidence="2" type="primary">LOC118761453</name>
</gene>